<dbReference type="Proteomes" id="UP000006671">
    <property type="component" value="Unassembled WGS sequence"/>
</dbReference>
<dbReference type="InParanoid" id="D2VXN8"/>
<proteinExistence type="predicted"/>
<keyword evidence="1" id="KW-1133">Transmembrane helix</keyword>
<evidence type="ECO:0000256" key="1">
    <source>
        <dbReference type="SAM" id="Phobius"/>
    </source>
</evidence>
<dbReference type="AlphaFoldDB" id="D2VXN8"/>
<keyword evidence="1" id="KW-0812">Transmembrane</keyword>
<evidence type="ECO:0000313" key="4">
    <source>
        <dbReference type="Proteomes" id="UP000006671"/>
    </source>
</evidence>
<dbReference type="OrthoDB" id="10627866at2759"/>
<evidence type="ECO:0000313" key="3">
    <source>
        <dbReference type="EMBL" id="EFC38370.1"/>
    </source>
</evidence>
<dbReference type="GeneID" id="8858259"/>
<organism evidence="4">
    <name type="scientific">Naegleria gruberi</name>
    <name type="common">Amoeba</name>
    <dbReference type="NCBI Taxonomy" id="5762"/>
    <lineage>
        <taxon>Eukaryota</taxon>
        <taxon>Discoba</taxon>
        <taxon>Heterolobosea</taxon>
        <taxon>Tetramitia</taxon>
        <taxon>Eutetramitia</taxon>
        <taxon>Vahlkampfiidae</taxon>
        <taxon>Naegleria</taxon>
    </lineage>
</organism>
<dbReference type="EMBL" id="GG738908">
    <property type="protein sequence ID" value="EFC38370.1"/>
    <property type="molecule type" value="Genomic_DNA"/>
</dbReference>
<dbReference type="RefSeq" id="XP_002671114.1">
    <property type="nucleotide sequence ID" value="XM_002671068.1"/>
</dbReference>
<feature type="transmembrane region" description="Helical" evidence="1">
    <location>
        <begin position="110"/>
        <end position="137"/>
    </location>
</feature>
<dbReference type="VEuPathDB" id="AmoebaDB:NAEGRDRAFT_73815"/>
<name>D2VXN8_NAEGR</name>
<evidence type="ECO:0000256" key="2">
    <source>
        <dbReference type="SAM" id="SignalP"/>
    </source>
</evidence>
<protein>
    <submittedName>
        <fullName evidence="3">Predicted protein</fullName>
    </submittedName>
</protein>
<sequence length="203" mass="22643">MLIVLILLTFNVQYTESTESTGVIATSNEYSSLRDSIMNKGIESLSSAIFNLGTGIDKNIVKLVSVLPRLTLYNYGTRKLDTRSAPKVITNFDISNQTAISMLVDYAEGIGAYGALGLICLGILLVEFCCFLGALFYSIGSCCCCKLGERDQKFRLDNYGAWAKDHEKRKRIICAFRIILLIWVILNIALLMYVIFINLILII</sequence>
<gene>
    <name evidence="3" type="ORF">NAEGRDRAFT_73815</name>
</gene>
<keyword evidence="2" id="KW-0732">Signal</keyword>
<keyword evidence="4" id="KW-1185">Reference proteome</keyword>
<feature type="chain" id="PRO_5003038013" evidence="2">
    <location>
        <begin position="18"/>
        <end position="203"/>
    </location>
</feature>
<dbReference type="KEGG" id="ngr:NAEGRDRAFT_73815"/>
<accession>D2VXN8</accession>
<feature type="signal peptide" evidence="2">
    <location>
        <begin position="1"/>
        <end position="17"/>
    </location>
</feature>
<feature type="transmembrane region" description="Helical" evidence="1">
    <location>
        <begin position="178"/>
        <end position="202"/>
    </location>
</feature>
<keyword evidence="1" id="KW-0472">Membrane</keyword>
<reference evidence="3 4" key="1">
    <citation type="journal article" date="2010" name="Cell">
        <title>The genome of Naegleria gruberi illuminates early eukaryotic versatility.</title>
        <authorList>
            <person name="Fritz-Laylin L.K."/>
            <person name="Prochnik S.E."/>
            <person name="Ginger M.L."/>
            <person name="Dacks J.B."/>
            <person name="Carpenter M.L."/>
            <person name="Field M.C."/>
            <person name="Kuo A."/>
            <person name="Paredez A."/>
            <person name="Chapman J."/>
            <person name="Pham J."/>
            <person name="Shu S."/>
            <person name="Neupane R."/>
            <person name="Cipriano M."/>
            <person name="Mancuso J."/>
            <person name="Tu H."/>
            <person name="Salamov A."/>
            <person name="Lindquist E."/>
            <person name="Shapiro H."/>
            <person name="Lucas S."/>
            <person name="Grigoriev I.V."/>
            <person name="Cande W.Z."/>
            <person name="Fulton C."/>
            <person name="Rokhsar D.S."/>
            <person name="Dawson S.C."/>
        </authorList>
    </citation>
    <scope>NUCLEOTIDE SEQUENCE [LARGE SCALE GENOMIC DNA]</scope>
    <source>
        <strain evidence="3 4">NEG-M</strain>
    </source>
</reference>